<proteinExistence type="predicted"/>
<evidence type="ECO:0000313" key="2">
    <source>
        <dbReference type="Proteomes" id="UP001139308"/>
    </source>
</evidence>
<keyword evidence="2" id="KW-1185">Reference proteome</keyword>
<accession>A0A9X1UNG0</accession>
<organism evidence="1 2">
    <name type="scientific">Paraburkholderia tagetis</name>
    <dbReference type="NCBI Taxonomy" id="2913261"/>
    <lineage>
        <taxon>Bacteria</taxon>
        <taxon>Pseudomonadati</taxon>
        <taxon>Pseudomonadota</taxon>
        <taxon>Betaproteobacteria</taxon>
        <taxon>Burkholderiales</taxon>
        <taxon>Burkholderiaceae</taxon>
        <taxon>Paraburkholderia</taxon>
    </lineage>
</organism>
<name>A0A9X1UNG0_9BURK</name>
<gene>
    <name evidence="1" type="ORF">L5014_36000</name>
</gene>
<protein>
    <submittedName>
        <fullName evidence="1">Uncharacterized protein</fullName>
    </submittedName>
</protein>
<dbReference type="AlphaFoldDB" id="A0A9X1UNG0"/>
<reference evidence="1" key="1">
    <citation type="submission" date="2022-01" db="EMBL/GenBank/DDBJ databases">
        <title>Genome sequence and assembly of Parabukholderia sp. RG36.</title>
        <authorList>
            <person name="Chhetri G."/>
        </authorList>
    </citation>
    <scope>NUCLEOTIDE SEQUENCE</scope>
    <source>
        <strain evidence="1">RG36</strain>
    </source>
</reference>
<sequence length="45" mass="4508">MKGTVALDALNAAALSDSTPKSSAICWRKGMPVPAGNGAAYVNAM</sequence>
<comment type="caution">
    <text evidence="1">The sequence shown here is derived from an EMBL/GenBank/DDBJ whole genome shotgun (WGS) entry which is preliminary data.</text>
</comment>
<evidence type="ECO:0000313" key="1">
    <source>
        <dbReference type="EMBL" id="MCG5078671.1"/>
    </source>
</evidence>
<dbReference type="RefSeq" id="WP_238468649.1">
    <property type="nucleotide sequence ID" value="NZ_JAKLJA010000067.1"/>
</dbReference>
<dbReference type="EMBL" id="JAKLJA010000067">
    <property type="protein sequence ID" value="MCG5078671.1"/>
    <property type="molecule type" value="Genomic_DNA"/>
</dbReference>
<dbReference type="Proteomes" id="UP001139308">
    <property type="component" value="Unassembled WGS sequence"/>
</dbReference>